<dbReference type="GO" id="GO:0003824">
    <property type="term" value="F:catalytic activity"/>
    <property type="evidence" value="ECO:0007669"/>
    <property type="project" value="InterPro"/>
</dbReference>
<accession>A0A2P4NPU9</accession>
<dbReference type="CDD" id="cd01335">
    <property type="entry name" value="Radical_SAM"/>
    <property type="match status" value="1"/>
</dbReference>
<evidence type="ECO:0000313" key="6">
    <source>
        <dbReference type="EMBL" id="POG55098.1"/>
    </source>
</evidence>
<dbReference type="Gene3D" id="3.20.20.70">
    <property type="entry name" value="Aldolase class I"/>
    <property type="match status" value="1"/>
</dbReference>
<dbReference type="SUPFAM" id="SSF102114">
    <property type="entry name" value="Radical SAM enzymes"/>
    <property type="match status" value="1"/>
</dbReference>
<dbReference type="SFLD" id="SFLDS00029">
    <property type="entry name" value="Radical_SAM"/>
    <property type="match status" value="1"/>
</dbReference>
<keyword evidence="3" id="KW-0408">Iron</keyword>
<keyword evidence="2" id="KW-0479">Metal-binding</keyword>
<comment type="caution">
    <text evidence="6">The sequence shown here is derived from an EMBL/GenBank/DDBJ whole genome shotgun (WGS) entry which is preliminary data.</text>
</comment>
<dbReference type="GO" id="GO:0046872">
    <property type="term" value="F:metal ion binding"/>
    <property type="evidence" value="ECO:0007669"/>
    <property type="project" value="UniProtKB-KW"/>
</dbReference>
<dbReference type="GO" id="GO:0051536">
    <property type="term" value="F:iron-sulfur cluster binding"/>
    <property type="evidence" value="ECO:0007669"/>
    <property type="project" value="UniProtKB-KW"/>
</dbReference>
<dbReference type="PROSITE" id="PS51918">
    <property type="entry name" value="RADICAL_SAM"/>
    <property type="match status" value="1"/>
</dbReference>
<dbReference type="OrthoDB" id="30736at2157"/>
<evidence type="ECO:0000256" key="1">
    <source>
        <dbReference type="ARBA" id="ARBA00022691"/>
    </source>
</evidence>
<dbReference type="InterPro" id="IPR058240">
    <property type="entry name" value="rSAM_sf"/>
</dbReference>
<protein>
    <submittedName>
        <fullName evidence="6">Radical SAM protein</fullName>
    </submittedName>
</protein>
<dbReference type="EMBL" id="LOPW02000016">
    <property type="protein sequence ID" value="POG55098.1"/>
    <property type="molecule type" value="Genomic_DNA"/>
</dbReference>
<organism evidence="6 7">
    <name type="scientific">Haloferax marisrubri</name>
    <dbReference type="NCBI Taxonomy" id="1544719"/>
    <lineage>
        <taxon>Archaea</taxon>
        <taxon>Methanobacteriati</taxon>
        <taxon>Methanobacteriota</taxon>
        <taxon>Stenosarchaea group</taxon>
        <taxon>Halobacteria</taxon>
        <taxon>Halobacteriales</taxon>
        <taxon>Haloferacaceae</taxon>
        <taxon>Haloferax</taxon>
    </lineage>
</organism>
<keyword evidence="7" id="KW-1185">Reference proteome</keyword>
<proteinExistence type="predicted"/>
<name>A0A2P4NPU9_9EURY</name>
<dbReference type="Proteomes" id="UP000053621">
    <property type="component" value="Unassembled WGS sequence"/>
</dbReference>
<evidence type="ECO:0000256" key="2">
    <source>
        <dbReference type="ARBA" id="ARBA00022723"/>
    </source>
</evidence>
<evidence type="ECO:0000256" key="4">
    <source>
        <dbReference type="ARBA" id="ARBA00023014"/>
    </source>
</evidence>
<gene>
    <name evidence="6" type="ORF">AUR65_011765</name>
</gene>
<dbReference type="InterPro" id="IPR006638">
    <property type="entry name" value="Elp3/MiaA/NifB-like_rSAM"/>
</dbReference>
<dbReference type="SFLD" id="SFLDG01386">
    <property type="entry name" value="main_SPASM_domain-containing"/>
    <property type="match status" value="1"/>
</dbReference>
<reference evidence="6" key="1">
    <citation type="submission" date="2017-08" db="EMBL/GenBank/DDBJ databases">
        <title>Haloferax marisrubri sp. nov., isolated from the Discovery deep brine-seawater interface in the Red Sea.</title>
        <authorList>
            <person name="Zhang G."/>
            <person name="Stingl U."/>
        </authorList>
    </citation>
    <scope>NUCLEOTIDE SEQUENCE [LARGE SCALE GENOMIC DNA]</scope>
    <source>
        <strain evidence="6">SB3</strain>
    </source>
</reference>
<dbReference type="PANTHER" id="PTHR11228:SF7">
    <property type="entry name" value="PQQA PEPTIDE CYCLASE"/>
    <property type="match status" value="1"/>
</dbReference>
<dbReference type="Pfam" id="PF04055">
    <property type="entry name" value="Radical_SAM"/>
    <property type="match status" value="1"/>
</dbReference>
<dbReference type="PANTHER" id="PTHR11228">
    <property type="entry name" value="RADICAL SAM DOMAIN PROTEIN"/>
    <property type="match status" value="1"/>
</dbReference>
<keyword evidence="1" id="KW-0949">S-adenosyl-L-methionine</keyword>
<dbReference type="SMART" id="SM00729">
    <property type="entry name" value="Elp3"/>
    <property type="match status" value="1"/>
</dbReference>
<keyword evidence="4" id="KW-0411">Iron-sulfur</keyword>
<dbReference type="SFLD" id="SFLDG01067">
    <property type="entry name" value="SPASM/twitch_domain_containing"/>
    <property type="match status" value="1"/>
</dbReference>
<evidence type="ECO:0000256" key="3">
    <source>
        <dbReference type="ARBA" id="ARBA00023004"/>
    </source>
</evidence>
<evidence type="ECO:0000313" key="7">
    <source>
        <dbReference type="Proteomes" id="UP000053621"/>
    </source>
</evidence>
<dbReference type="InterPro" id="IPR013785">
    <property type="entry name" value="Aldolase_TIM"/>
</dbReference>
<dbReference type="AlphaFoldDB" id="A0A2P4NPU9"/>
<feature type="domain" description="Radical SAM core" evidence="5">
    <location>
        <begin position="3"/>
        <end position="230"/>
    </location>
</feature>
<sequence>MSKAASRIATLDLTPGDMCNLECEHCYAASSKNGGHGDDRLMTEDEIRTVVQNLAECGVKTIDIAGGEPTLAYDRLLTAIEEFKFQVPDGYVGIVTNSTQLDPERVDELKSAGLDAINLSFEGTTREVNDSVRGEGHFRSACAAASMVKEAGLHLGVSITINAVNRSQANQFVPFANRLDADGLAFQVIEPRGRAPEYWDKLGLEITDGLESLLLVFDRHTTMHLDIPGAYRYREFLNTYFNANIPLVDGQCPGGDRSYVVTSGGDLAPCPLHAYVLDEGTYSVADSSSNLDAITAEYLDFNAEIDSRGRELVPCAGCEYNEECTHCPVNDDVVDECVWVNKKERELRQSILKSSLTQKAPYTAVGGKLQFDVPTQTTHLTVHLTESQFQELLSYDTAEEILAADVLPLDDEEAIEFLCMLRSHGVIEIEKFWEPFTVTPPRLD</sequence>
<dbReference type="InterPro" id="IPR007197">
    <property type="entry name" value="rSAM"/>
</dbReference>
<evidence type="ECO:0000259" key="5">
    <source>
        <dbReference type="PROSITE" id="PS51918"/>
    </source>
</evidence>
<dbReference type="InterPro" id="IPR050377">
    <property type="entry name" value="Radical_SAM_PqqE_MftC-like"/>
</dbReference>